<dbReference type="GO" id="GO:0110142">
    <property type="term" value="C:ubiquinone biosynthesis complex"/>
    <property type="evidence" value="ECO:0007669"/>
    <property type="project" value="UniProtKB-ARBA"/>
</dbReference>
<dbReference type="PANTHER" id="PTHR43876:SF7">
    <property type="entry name" value="UBIQUINONE BIOSYNTHESIS MONOOXYGENASE COQ6, MITOCHONDRIAL"/>
    <property type="match status" value="1"/>
</dbReference>
<keyword evidence="4" id="KW-0285">Flavoprotein</keyword>
<evidence type="ECO:0000313" key="10">
    <source>
        <dbReference type="Proteomes" id="UP000574769"/>
    </source>
</evidence>
<evidence type="ECO:0000256" key="5">
    <source>
        <dbReference type="ARBA" id="ARBA00022827"/>
    </source>
</evidence>
<comment type="cofactor">
    <cofactor evidence="1">
        <name>FAD</name>
        <dbReference type="ChEBI" id="CHEBI:57692"/>
    </cofactor>
</comment>
<feature type="domain" description="FAD-binding" evidence="8">
    <location>
        <begin position="15"/>
        <end position="329"/>
    </location>
</feature>
<dbReference type="NCBIfam" id="TIGR01988">
    <property type="entry name" value="Ubi-OHases"/>
    <property type="match status" value="1"/>
</dbReference>
<evidence type="ECO:0000313" key="9">
    <source>
        <dbReference type="EMBL" id="MBB4618193.1"/>
    </source>
</evidence>
<dbReference type="AlphaFoldDB" id="A0A7W7AJG7"/>
<dbReference type="GO" id="GO:0004497">
    <property type="term" value="F:monooxygenase activity"/>
    <property type="evidence" value="ECO:0007669"/>
    <property type="project" value="UniProtKB-KW"/>
</dbReference>
<dbReference type="SUPFAM" id="SSF51905">
    <property type="entry name" value="FAD/NAD(P)-binding domain"/>
    <property type="match status" value="1"/>
</dbReference>
<dbReference type="GO" id="GO:0006744">
    <property type="term" value="P:ubiquinone biosynthetic process"/>
    <property type="evidence" value="ECO:0007669"/>
    <property type="project" value="UniProtKB-UniPathway"/>
</dbReference>
<dbReference type="FunFam" id="3.50.50.60:FF:000021">
    <property type="entry name" value="Ubiquinone biosynthesis monooxygenase COQ6"/>
    <property type="match status" value="1"/>
</dbReference>
<dbReference type="RefSeq" id="WP_246360445.1">
    <property type="nucleotide sequence ID" value="NZ_JACHNY010000004.1"/>
</dbReference>
<accession>A0A7W7AJG7</accession>
<dbReference type="Pfam" id="PF01494">
    <property type="entry name" value="FAD_binding_3"/>
    <property type="match status" value="1"/>
</dbReference>
<keyword evidence="5" id="KW-0274">FAD</keyword>
<evidence type="ECO:0000259" key="8">
    <source>
        <dbReference type="Pfam" id="PF01494"/>
    </source>
</evidence>
<dbReference type="PROSITE" id="PS01304">
    <property type="entry name" value="UBIH"/>
    <property type="match status" value="1"/>
</dbReference>
<dbReference type="InterPro" id="IPR002938">
    <property type="entry name" value="FAD-bd"/>
</dbReference>
<dbReference type="InterPro" id="IPR036188">
    <property type="entry name" value="FAD/NAD-bd_sf"/>
</dbReference>
<organism evidence="9 10">
    <name type="scientific">Sphingomonas abaci</name>
    <dbReference type="NCBI Taxonomy" id="237611"/>
    <lineage>
        <taxon>Bacteria</taxon>
        <taxon>Pseudomonadati</taxon>
        <taxon>Pseudomonadota</taxon>
        <taxon>Alphaproteobacteria</taxon>
        <taxon>Sphingomonadales</taxon>
        <taxon>Sphingomonadaceae</taxon>
        <taxon>Sphingomonas</taxon>
    </lineage>
</organism>
<sequence length="416" mass="43215">MENSANNGMSRHGSSDVIILGGGLVGATLALALDAHGLTATVIDPADPAVTLAPGFDGRASAIASASGRMLDAIGIGATLAGQGCAIRHIRVSDGLKPGKLDFIPAADDGALGTMYENKLIRRALFDAAQAAAGIDLRMRTRAVSTERTAAGVVATLDDGTTVRAPLLIAAEGRNSPTRAAAGIRIAQWRYDHSAIVGAFHHERSHEDVAYEIFYPAGPFALLPLPDDAIGHRSAIVWSVAAEHGPGLMKLSDRGFLAEAEARMGGFLGALSAPSPRGAYPLGFHHAATIVTDRLVLVGDAAHGIHPIAGQGLNLGLRDVAALTEVLVEGKRLGLDLGDAQLLARYGRWRGLDTLAVAGATDILTRLFGIRGGTASAIRRFGISAVDSIRPLKNRFMAEARGETGQLPKLLQGLTV</sequence>
<dbReference type="InterPro" id="IPR051205">
    <property type="entry name" value="UbiH/COQ6_monooxygenase"/>
</dbReference>
<dbReference type="PANTHER" id="PTHR43876">
    <property type="entry name" value="UBIQUINONE BIOSYNTHESIS MONOOXYGENASE COQ6, MITOCHONDRIAL"/>
    <property type="match status" value="1"/>
</dbReference>
<evidence type="ECO:0000256" key="7">
    <source>
        <dbReference type="ARBA" id="ARBA00023033"/>
    </source>
</evidence>
<evidence type="ECO:0000256" key="2">
    <source>
        <dbReference type="ARBA" id="ARBA00004749"/>
    </source>
</evidence>
<reference evidence="9 10" key="1">
    <citation type="submission" date="2020-08" db="EMBL/GenBank/DDBJ databases">
        <title>Genomic Encyclopedia of Type Strains, Phase IV (KMG-IV): sequencing the most valuable type-strain genomes for metagenomic binning, comparative biology and taxonomic classification.</title>
        <authorList>
            <person name="Goeker M."/>
        </authorList>
    </citation>
    <scope>NUCLEOTIDE SEQUENCE [LARGE SCALE GENOMIC DNA]</scope>
    <source>
        <strain evidence="9 10">DSM 15867</strain>
    </source>
</reference>
<comment type="caution">
    <text evidence="9">The sequence shown here is derived from an EMBL/GenBank/DDBJ whole genome shotgun (WGS) entry which is preliminary data.</text>
</comment>
<keyword evidence="6 9" id="KW-0560">Oxidoreductase</keyword>
<dbReference type="InterPro" id="IPR010971">
    <property type="entry name" value="UbiH/COQ6"/>
</dbReference>
<name>A0A7W7AJG7_9SPHN</name>
<keyword evidence="10" id="KW-1185">Reference proteome</keyword>
<dbReference type="PRINTS" id="PR00420">
    <property type="entry name" value="RNGMNOXGNASE"/>
</dbReference>
<gene>
    <name evidence="9" type="ORF">GGQ96_002329</name>
</gene>
<evidence type="ECO:0000256" key="3">
    <source>
        <dbReference type="ARBA" id="ARBA00005349"/>
    </source>
</evidence>
<dbReference type="GO" id="GO:0071949">
    <property type="term" value="F:FAD binding"/>
    <property type="evidence" value="ECO:0007669"/>
    <property type="project" value="InterPro"/>
</dbReference>
<dbReference type="GO" id="GO:0016705">
    <property type="term" value="F:oxidoreductase activity, acting on paired donors, with incorporation or reduction of molecular oxygen"/>
    <property type="evidence" value="ECO:0007669"/>
    <property type="project" value="InterPro"/>
</dbReference>
<dbReference type="InterPro" id="IPR018168">
    <property type="entry name" value="Ubi_Hdrlase_CS"/>
</dbReference>
<dbReference type="UniPathway" id="UPA00232"/>
<protein>
    <submittedName>
        <fullName evidence="9">2-octaprenyl-6-methoxyphenol hydroxylase</fullName>
        <ecNumber evidence="9">1.14.13.-</ecNumber>
    </submittedName>
</protein>
<dbReference type="Gene3D" id="3.50.50.60">
    <property type="entry name" value="FAD/NAD(P)-binding domain"/>
    <property type="match status" value="2"/>
</dbReference>
<evidence type="ECO:0000256" key="6">
    <source>
        <dbReference type="ARBA" id="ARBA00023002"/>
    </source>
</evidence>
<proteinExistence type="inferred from homology"/>
<evidence type="ECO:0000256" key="4">
    <source>
        <dbReference type="ARBA" id="ARBA00022630"/>
    </source>
</evidence>
<comment type="similarity">
    <text evidence="3">Belongs to the UbiH/COQ6 family.</text>
</comment>
<keyword evidence="7" id="KW-0503">Monooxygenase</keyword>
<dbReference type="EMBL" id="JACHNY010000004">
    <property type="protein sequence ID" value="MBB4618193.1"/>
    <property type="molecule type" value="Genomic_DNA"/>
</dbReference>
<dbReference type="Proteomes" id="UP000574769">
    <property type="component" value="Unassembled WGS sequence"/>
</dbReference>
<dbReference type="EC" id="1.14.13.-" evidence="9"/>
<comment type="pathway">
    <text evidence="2">Cofactor biosynthesis; ubiquinone biosynthesis.</text>
</comment>
<evidence type="ECO:0000256" key="1">
    <source>
        <dbReference type="ARBA" id="ARBA00001974"/>
    </source>
</evidence>